<evidence type="ECO:0000256" key="1">
    <source>
        <dbReference type="ARBA" id="ARBA00004651"/>
    </source>
</evidence>
<dbReference type="RefSeq" id="WP_043248472.1">
    <property type="nucleotide sequence ID" value="NZ_HG322950.1"/>
</dbReference>
<dbReference type="CDD" id="cd06261">
    <property type="entry name" value="TM_PBP2"/>
    <property type="match status" value="1"/>
</dbReference>
<name>A0A024H9T7_PSEKB</name>
<evidence type="ECO:0000256" key="3">
    <source>
        <dbReference type="ARBA" id="ARBA00022448"/>
    </source>
</evidence>
<comment type="similarity">
    <text evidence="2">Belongs to the binding-protein-dependent transport system permease family. CysTW subfamily.</text>
</comment>
<keyword evidence="5 8" id="KW-0812">Transmembrane</keyword>
<dbReference type="PATRIC" id="fig|1301098.3.peg.341"/>
<dbReference type="SUPFAM" id="SSF161098">
    <property type="entry name" value="MetI-like"/>
    <property type="match status" value="1"/>
</dbReference>
<protein>
    <submittedName>
        <fullName evidence="10">ABC-type spermidine/putrescine transport system,permease component I</fullName>
    </submittedName>
</protein>
<evidence type="ECO:0000256" key="8">
    <source>
        <dbReference type="RuleBase" id="RU363032"/>
    </source>
</evidence>
<keyword evidence="4" id="KW-1003">Cell membrane</keyword>
<dbReference type="GO" id="GO:0005886">
    <property type="term" value="C:plasma membrane"/>
    <property type="evidence" value="ECO:0007669"/>
    <property type="project" value="UniProtKB-SubCell"/>
</dbReference>
<dbReference type="eggNOG" id="COG1176">
    <property type="taxonomic scope" value="Bacteria"/>
</dbReference>
<gene>
    <name evidence="10" type="ORF">PKB_0332</name>
</gene>
<comment type="subcellular location">
    <subcellularLocation>
        <location evidence="1 8">Cell membrane</location>
        <topology evidence="1 8">Multi-pass membrane protein</topology>
    </subcellularLocation>
</comment>
<evidence type="ECO:0000256" key="6">
    <source>
        <dbReference type="ARBA" id="ARBA00022989"/>
    </source>
</evidence>
<evidence type="ECO:0000313" key="10">
    <source>
        <dbReference type="EMBL" id="CDF81710.1"/>
    </source>
</evidence>
<keyword evidence="11" id="KW-1185">Reference proteome</keyword>
<evidence type="ECO:0000313" key="11">
    <source>
        <dbReference type="Proteomes" id="UP000025241"/>
    </source>
</evidence>
<dbReference type="PANTHER" id="PTHR42929:SF1">
    <property type="entry name" value="INNER MEMBRANE ABC TRANSPORTER PERMEASE PROTEIN YDCU-RELATED"/>
    <property type="match status" value="1"/>
</dbReference>
<dbReference type="OrthoDB" id="9807047at2"/>
<feature type="transmembrane region" description="Helical" evidence="8">
    <location>
        <begin position="175"/>
        <end position="193"/>
    </location>
</feature>
<dbReference type="Proteomes" id="UP000025241">
    <property type="component" value="Chromosome I"/>
</dbReference>
<dbReference type="Gene3D" id="1.10.3720.10">
    <property type="entry name" value="MetI-like"/>
    <property type="match status" value="1"/>
</dbReference>
<dbReference type="PROSITE" id="PS50928">
    <property type="entry name" value="ABC_TM1"/>
    <property type="match status" value="1"/>
</dbReference>
<dbReference type="Pfam" id="PF00528">
    <property type="entry name" value="BPD_transp_1"/>
    <property type="match status" value="1"/>
</dbReference>
<evidence type="ECO:0000256" key="2">
    <source>
        <dbReference type="ARBA" id="ARBA00007069"/>
    </source>
</evidence>
<dbReference type="STRING" id="1301098.PKB_0332"/>
<keyword evidence="7 8" id="KW-0472">Membrane</keyword>
<dbReference type="EMBL" id="HG322950">
    <property type="protein sequence ID" value="CDF81710.1"/>
    <property type="molecule type" value="Genomic_DNA"/>
</dbReference>
<dbReference type="KEGG" id="pkc:PKB_0332"/>
<organism evidence="10 11">
    <name type="scientific">Pseudomonas knackmussii (strain DSM 6978 / CCUG 54928 / LMG 23759 / B13)</name>
    <dbReference type="NCBI Taxonomy" id="1301098"/>
    <lineage>
        <taxon>Bacteria</taxon>
        <taxon>Pseudomonadati</taxon>
        <taxon>Pseudomonadota</taxon>
        <taxon>Gammaproteobacteria</taxon>
        <taxon>Pseudomonadales</taxon>
        <taxon>Pseudomonadaceae</taxon>
        <taxon>Pseudomonas</taxon>
    </lineage>
</organism>
<dbReference type="AlphaFoldDB" id="A0A024H9T7"/>
<evidence type="ECO:0000256" key="5">
    <source>
        <dbReference type="ARBA" id="ARBA00022692"/>
    </source>
</evidence>
<dbReference type="HOGENOM" id="CLU_016047_18_3_6"/>
<evidence type="ECO:0000256" key="7">
    <source>
        <dbReference type="ARBA" id="ARBA00023136"/>
    </source>
</evidence>
<evidence type="ECO:0000256" key="4">
    <source>
        <dbReference type="ARBA" id="ARBA00022475"/>
    </source>
</evidence>
<feature type="transmembrane region" description="Helical" evidence="8">
    <location>
        <begin position="229"/>
        <end position="253"/>
    </location>
</feature>
<feature type="transmembrane region" description="Helical" evidence="8">
    <location>
        <begin position="92"/>
        <end position="115"/>
    </location>
</feature>
<dbReference type="GO" id="GO:0055085">
    <property type="term" value="P:transmembrane transport"/>
    <property type="evidence" value="ECO:0007669"/>
    <property type="project" value="InterPro"/>
</dbReference>
<evidence type="ECO:0000259" key="9">
    <source>
        <dbReference type="PROSITE" id="PS50928"/>
    </source>
</evidence>
<sequence>MTSLTTRPGNALERRRALGNILGVSPALLAIGLFLVVPILIVVAYSLMQANPYGGVNHAFSTEAYVSLLFERQMDDSLAFADSYLVIALRSLGIATATTLITLLVGFPVAVWLAMQPAKRRGLLIFLITVPFWANLLIRTYAWILLLRGTGVINNGLMGLGLIQQPLPLLYNEGAVLLGLVYTYAPFVVLPIYSTLEKMDMRLLEAAQDLYAGRLRTLRKVVLPIARPGILAGAILTFVPCLGAMIAPELLGGGTKMMLGNLIFRQFSDSRNWPFGAALSLVLMAVVMLALTFYAMRAERLRVARGGV</sequence>
<dbReference type="PANTHER" id="PTHR42929">
    <property type="entry name" value="INNER MEMBRANE ABC TRANSPORTER PERMEASE PROTEIN YDCU-RELATED-RELATED"/>
    <property type="match status" value="1"/>
</dbReference>
<reference evidence="10 11" key="1">
    <citation type="submission" date="2013-03" db="EMBL/GenBank/DDBJ databases">
        <authorList>
            <person name="Linke B."/>
        </authorList>
    </citation>
    <scope>NUCLEOTIDE SEQUENCE [LARGE SCALE GENOMIC DNA]</scope>
    <source>
        <strain evidence="10 11">B13</strain>
    </source>
</reference>
<feature type="transmembrane region" description="Helical" evidence="8">
    <location>
        <begin position="273"/>
        <end position="295"/>
    </location>
</feature>
<feature type="domain" description="ABC transmembrane type-1" evidence="9">
    <location>
        <begin position="88"/>
        <end position="294"/>
    </location>
</feature>
<accession>A0A024H9T7</accession>
<keyword evidence="3 8" id="KW-0813">Transport</keyword>
<feature type="transmembrane region" description="Helical" evidence="8">
    <location>
        <begin position="21"/>
        <end position="47"/>
    </location>
</feature>
<dbReference type="InterPro" id="IPR035906">
    <property type="entry name" value="MetI-like_sf"/>
</dbReference>
<reference evidence="10 11" key="2">
    <citation type="submission" date="2014-05" db="EMBL/GenBank/DDBJ databases">
        <title>Genome sequence of the 3-chlorobenzoate degrading bacterium Pseudomonas knackmussii B13 shows multiple evidence for horizontal gene transfer.</title>
        <authorList>
            <person name="Miyazaki R."/>
            <person name="Bertelli C."/>
            <person name="Falquet L."/>
            <person name="Robinson-Rechavi M."/>
            <person name="Gharib W."/>
            <person name="Roy S."/>
            <person name="Van der Meer J.R."/>
        </authorList>
    </citation>
    <scope>NUCLEOTIDE SEQUENCE [LARGE SCALE GENOMIC DNA]</scope>
    <source>
        <strain evidence="10 11">B13</strain>
    </source>
</reference>
<feature type="transmembrane region" description="Helical" evidence="8">
    <location>
        <begin position="122"/>
        <end position="144"/>
    </location>
</feature>
<proteinExistence type="inferred from homology"/>
<keyword evidence="6 8" id="KW-1133">Transmembrane helix</keyword>
<dbReference type="InterPro" id="IPR000515">
    <property type="entry name" value="MetI-like"/>
</dbReference>